<dbReference type="EC" id="2.1.1.223" evidence="6"/>
<evidence type="ECO:0000256" key="5">
    <source>
        <dbReference type="ARBA" id="ARBA00022694"/>
    </source>
</evidence>
<feature type="domain" description="Methyltransferase small" evidence="8">
    <location>
        <begin position="37"/>
        <end position="89"/>
    </location>
</feature>
<dbReference type="Gene3D" id="3.40.50.150">
    <property type="entry name" value="Vaccinia Virus protein VP39"/>
    <property type="match status" value="1"/>
</dbReference>
<evidence type="ECO:0000313" key="10">
    <source>
        <dbReference type="Proteomes" id="UP000700732"/>
    </source>
</evidence>
<dbReference type="Pfam" id="PF05175">
    <property type="entry name" value="MTS"/>
    <property type="match status" value="1"/>
</dbReference>
<keyword evidence="2 6" id="KW-0489">Methyltransferase</keyword>
<evidence type="ECO:0000313" key="9">
    <source>
        <dbReference type="EMBL" id="MBC3792086.1"/>
    </source>
</evidence>
<dbReference type="CDD" id="cd02440">
    <property type="entry name" value="AdoMet_MTases"/>
    <property type="match status" value="1"/>
</dbReference>
<comment type="subcellular location">
    <subcellularLocation>
        <location evidence="6">Cytoplasm</location>
    </subcellularLocation>
</comment>
<dbReference type="InterPro" id="IPR007848">
    <property type="entry name" value="Small_mtfrase_dom"/>
</dbReference>
<keyword evidence="5 6" id="KW-0819">tRNA processing</keyword>
<evidence type="ECO:0000256" key="6">
    <source>
        <dbReference type="HAMAP-Rule" id="MF_01872"/>
    </source>
</evidence>
<evidence type="ECO:0000259" key="8">
    <source>
        <dbReference type="Pfam" id="PF05175"/>
    </source>
</evidence>
<evidence type="ECO:0000256" key="1">
    <source>
        <dbReference type="ARBA" id="ARBA00022490"/>
    </source>
</evidence>
<keyword evidence="1 6" id="KW-0963">Cytoplasm</keyword>
<dbReference type="InterPro" id="IPR050210">
    <property type="entry name" value="tRNA_Adenine-N(6)_MTase"/>
</dbReference>
<keyword evidence="10" id="KW-1185">Reference proteome</keyword>
<evidence type="ECO:0000256" key="3">
    <source>
        <dbReference type="ARBA" id="ARBA00022679"/>
    </source>
</evidence>
<dbReference type="SUPFAM" id="SSF53335">
    <property type="entry name" value="S-adenosyl-L-methionine-dependent methyltransferases"/>
    <property type="match status" value="1"/>
</dbReference>
<dbReference type="Proteomes" id="UP000700732">
    <property type="component" value="Unassembled WGS sequence"/>
</dbReference>
<sequence length="275" mass="30079">MFSFKQFTIRQERTAMKVCTDACVLGAFADVAASTVAATRILDIGTGTGLLALMAAQRNPRATVDAVEMDEAAFGQATENVAASPFANRVRVWRGRVQAFVPWFPSPPAPLPKGEGSKPPEAFHPAGPPSPIGRGAGGEGNHGTYHRILTNPPFYTNHLRSPDSAVNRALHTDDLPFPELIGAVHRLLRPDGQWWVLLPPYETGLLTDLAGRSGLFPFRQLHLRHNDRKPVFRTITGLSYTPQPVATDTLAIYESGSNTYTAGFRALLRDFYLIF</sequence>
<accession>A0ABR6W802</accession>
<feature type="region of interest" description="Disordered" evidence="7">
    <location>
        <begin position="108"/>
        <end position="146"/>
    </location>
</feature>
<dbReference type="EMBL" id="VFIA01000013">
    <property type="protein sequence ID" value="MBC3792086.1"/>
    <property type="molecule type" value="Genomic_DNA"/>
</dbReference>
<keyword evidence="4 6" id="KW-0949">S-adenosyl-L-methionine</keyword>
<keyword evidence="3 6" id="KW-0808">Transferase</keyword>
<comment type="function">
    <text evidence="6">Specifically methylates the adenine in position 37 of tRNA(1)(Val) (anticodon cmo5UAC).</text>
</comment>
<protein>
    <recommendedName>
        <fullName evidence="6">tRNA1(Val) (adenine(37)-N6)-methyltransferase</fullName>
        <ecNumber evidence="6">2.1.1.223</ecNumber>
    </recommendedName>
    <alternativeName>
        <fullName evidence="6">tRNA m6A37 methyltransferase</fullName>
    </alternativeName>
</protein>
<comment type="caution">
    <text evidence="9">The sequence shown here is derived from an EMBL/GenBank/DDBJ whole genome shotgun (WGS) entry which is preliminary data.</text>
</comment>
<gene>
    <name evidence="9" type="ORF">FH603_2595</name>
</gene>
<evidence type="ECO:0000256" key="2">
    <source>
        <dbReference type="ARBA" id="ARBA00022603"/>
    </source>
</evidence>
<comment type="similarity">
    <text evidence="6">Belongs to the methyltransferase superfamily. tRNA (adenine-N(6)-)-methyltransferase family.</text>
</comment>
<dbReference type="PANTHER" id="PTHR47739">
    <property type="entry name" value="TRNA1(VAL) (ADENINE(37)-N6)-METHYLTRANSFERASE"/>
    <property type="match status" value="1"/>
</dbReference>
<dbReference type="InterPro" id="IPR029063">
    <property type="entry name" value="SAM-dependent_MTases_sf"/>
</dbReference>
<dbReference type="PANTHER" id="PTHR47739:SF1">
    <property type="entry name" value="TRNA1(VAL) (ADENINE(37)-N6)-METHYLTRANSFERASE"/>
    <property type="match status" value="1"/>
</dbReference>
<comment type="catalytic activity">
    <reaction evidence="6">
        <text>adenosine(37) in tRNA1(Val) + S-adenosyl-L-methionine = N(6)-methyladenosine(37) in tRNA1(Val) + S-adenosyl-L-homocysteine + H(+)</text>
        <dbReference type="Rhea" id="RHEA:43160"/>
        <dbReference type="Rhea" id="RHEA-COMP:10369"/>
        <dbReference type="Rhea" id="RHEA-COMP:10370"/>
        <dbReference type="ChEBI" id="CHEBI:15378"/>
        <dbReference type="ChEBI" id="CHEBI:57856"/>
        <dbReference type="ChEBI" id="CHEBI:59789"/>
        <dbReference type="ChEBI" id="CHEBI:74411"/>
        <dbReference type="ChEBI" id="CHEBI:74449"/>
        <dbReference type="EC" id="2.1.1.223"/>
    </reaction>
</comment>
<evidence type="ECO:0000256" key="4">
    <source>
        <dbReference type="ARBA" id="ARBA00022691"/>
    </source>
</evidence>
<evidence type="ECO:0000256" key="7">
    <source>
        <dbReference type="SAM" id="MobiDB-lite"/>
    </source>
</evidence>
<organism evidence="9 10">
    <name type="scientific">Spirosoma utsteinense</name>
    <dbReference type="NCBI Taxonomy" id="2585773"/>
    <lineage>
        <taxon>Bacteria</taxon>
        <taxon>Pseudomonadati</taxon>
        <taxon>Bacteroidota</taxon>
        <taxon>Cytophagia</taxon>
        <taxon>Cytophagales</taxon>
        <taxon>Cytophagaceae</taxon>
        <taxon>Spirosoma</taxon>
    </lineage>
</organism>
<reference evidence="9 10" key="1">
    <citation type="submission" date="2019-06" db="EMBL/GenBank/DDBJ databases">
        <title>Spirosoma utsteinense sp. nov. isolated from Antarctic ice-free soils.</title>
        <authorList>
            <person name="Tahon G."/>
        </authorList>
    </citation>
    <scope>NUCLEOTIDE SEQUENCE [LARGE SCALE GENOMIC DNA]</scope>
    <source>
        <strain evidence="9 10">LMG 31447</strain>
    </source>
</reference>
<dbReference type="HAMAP" id="MF_01872">
    <property type="entry name" value="tRNA_methyltr_YfiC"/>
    <property type="match status" value="1"/>
</dbReference>
<name>A0ABR6W802_9BACT</name>
<proteinExistence type="inferred from homology"/>
<dbReference type="RefSeq" id="WP_186737881.1">
    <property type="nucleotide sequence ID" value="NZ_VFIA01000013.1"/>
</dbReference>
<dbReference type="InterPro" id="IPR022882">
    <property type="entry name" value="tRNA_adenine-N6_MeTrfase"/>
</dbReference>